<keyword evidence="14" id="KW-1185">Reference proteome</keyword>
<evidence type="ECO:0000256" key="8">
    <source>
        <dbReference type="ARBA" id="ARBA00022989"/>
    </source>
</evidence>
<feature type="compositionally biased region" description="Polar residues" evidence="11">
    <location>
        <begin position="79"/>
        <end position="88"/>
    </location>
</feature>
<feature type="compositionally biased region" description="Pro residues" evidence="11">
    <location>
        <begin position="241"/>
        <end position="253"/>
    </location>
</feature>
<comment type="similarity">
    <text evidence="2">Belongs to the RLP family.</text>
</comment>
<dbReference type="AlphaFoldDB" id="A0A9N8F0I8"/>
<dbReference type="Gene3D" id="3.80.10.10">
    <property type="entry name" value="Ribonuclease Inhibitor"/>
    <property type="match status" value="3"/>
</dbReference>
<keyword evidence="7" id="KW-0677">Repeat</keyword>
<evidence type="ECO:0000313" key="13">
    <source>
        <dbReference type="EMBL" id="CAB9529740.1"/>
    </source>
</evidence>
<feature type="compositionally biased region" description="Basic and acidic residues" evidence="11">
    <location>
        <begin position="1"/>
        <end position="10"/>
    </location>
</feature>
<feature type="region of interest" description="Disordered" evidence="11">
    <location>
        <begin position="440"/>
        <end position="543"/>
    </location>
</feature>
<dbReference type="Proteomes" id="UP001153069">
    <property type="component" value="Unassembled WGS sequence"/>
</dbReference>
<keyword evidence="4" id="KW-0433">Leucine-rich repeat</keyword>
<organism evidence="13 14">
    <name type="scientific">Seminavis robusta</name>
    <dbReference type="NCBI Taxonomy" id="568900"/>
    <lineage>
        <taxon>Eukaryota</taxon>
        <taxon>Sar</taxon>
        <taxon>Stramenopiles</taxon>
        <taxon>Ochrophyta</taxon>
        <taxon>Bacillariophyta</taxon>
        <taxon>Bacillariophyceae</taxon>
        <taxon>Bacillariophycidae</taxon>
        <taxon>Naviculales</taxon>
        <taxon>Naviculaceae</taxon>
        <taxon>Seminavis</taxon>
    </lineage>
</organism>
<feature type="compositionally biased region" description="Pro residues" evidence="11">
    <location>
        <begin position="178"/>
        <end position="191"/>
    </location>
</feature>
<keyword evidence="13" id="KW-0418">Kinase</keyword>
<feature type="transmembrane region" description="Helical" evidence="12">
    <location>
        <begin position="605"/>
        <end position="626"/>
    </location>
</feature>
<dbReference type="FunFam" id="3.80.10.10:FF:000041">
    <property type="entry name" value="LRR receptor-like serine/threonine-protein kinase ERECTA"/>
    <property type="match status" value="1"/>
</dbReference>
<dbReference type="OrthoDB" id="676979at2759"/>
<keyword evidence="13" id="KW-0675">Receptor</keyword>
<dbReference type="GO" id="GO:0016301">
    <property type="term" value="F:kinase activity"/>
    <property type="evidence" value="ECO:0007669"/>
    <property type="project" value="UniProtKB-KW"/>
</dbReference>
<comment type="subcellular location">
    <subcellularLocation>
        <location evidence="1">Cell membrane</location>
    </subcellularLocation>
    <subcellularLocation>
        <location evidence="10">Endomembrane system</location>
        <topology evidence="10">Single-pass membrane protein</topology>
    </subcellularLocation>
</comment>
<dbReference type="EMBL" id="CAICTM010002607">
    <property type="protein sequence ID" value="CAB9529740.1"/>
    <property type="molecule type" value="Genomic_DNA"/>
</dbReference>
<evidence type="ECO:0000256" key="5">
    <source>
        <dbReference type="ARBA" id="ARBA00022692"/>
    </source>
</evidence>
<dbReference type="SUPFAM" id="SSF52058">
    <property type="entry name" value="L domain-like"/>
    <property type="match status" value="2"/>
</dbReference>
<evidence type="ECO:0000256" key="1">
    <source>
        <dbReference type="ARBA" id="ARBA00004236"/>
    </source>
</evidence>
<keyword evidence="13" id="KW-0808">Transferase</keyword>
<gene>
    <name evidence="13" type="ORF">SEMRO_2609_G332490.1</name>
</gene>
<comment type="caution">
    <text evidence="13">The sequence shown here is derived from an EMBL/GenBank/DDBJ whole genome shotgun (WGS) entry which is preliminary data.</text>
</comment>
<evidence type="ECO:0000256" key="7">
    <source>
        <dbReference type="ARBA" id="ARBA00022737"/>
    </source>
</evidence>
<dbReference type="GO" id="GO:0005886">
    <property type="term" value="C:plasma membrane"/>
    <property type="evidence" value="ECO:0007669"/>
    <property type="project" value="UniProtKB-SubCell"/>
</dbReference>
<feature type="region of interest" description="Disordered" evidence="11">
    <location>
        <begin position="1"/>
        <end position="207"/>
    </location>
</feature>
<accession>A0A9N8F0I8</accession>
<evidence type="ECO:0000256" key="4">
    <source>
        <dbReference type="ARBA" id="ARBA00022614"/>
    </source>
</evidence>
<dbReference type="PANTHER" id="PTHR48062">
    <property type="entry name" value="RECEPTOR-LIKE PROTEIN 14"/>
    <property type="match status" value="1"/>
</dbReference>
<dbReference type="GO" id="GO:0012505">
    <property type="term" value="C:endomembrane system"/>
    <property type="evidence" value="ECO:0007669"/>
    <property type="project" value="UniProtKB-SubCell"/>
</dbReference>
<reference evidence="13" key="1">
    <citation type="submission" date="2020-06" db="EMBL/GenBank/DDBJ databases">
        <authorList>
            <consortium name="Plant Systems Biology data submission"/>
        </authorList>
    </citation>
    <scope>NUCLEOTIDE SEQUENCE</scope>
    <source>
        <strain evidence="13">D6</strain>
    </source>
</reference>
<evidence type="ECO:0000256" key="11">
    <source>
        <dbReference type="SAM" id="MobiDB-lite"/>
    </source>
</evidence>
<feature type="compositionally biased region" description="Polar residues" evidence="11">
    <location>
        <begin position="49"/>
        <end position="61"/>
    </location>
</feature>
<evidence type="ECO:0000256" key="12">
    <source>
        <dbReference type="SAM" id="Phobius"/>
    </source>
</evidence>
<protein>
    <submittedName>
        <fullName evidence="13">LRR receptor-like serine threonine-protein kinase</fullName>
    </submittedName>
</protein>
<dbReference type="InterPro" id="IPR051502">
    <property type="entry name" value="RLP_Defense_Trigger"/>
</dbReference>
<evidence type="ECO:0000256" key="10">
    <source>
        <dbReference type="ARBA" id="ARBA00037847"/>
    </source>
</evidence>
<feature type="compositionally biased region" description="Polar residues" evidence="11">
    <location>
        <begin position="292"/>
        <end position="303"/>
    </location>
</feature>
<dbReference type="PANTHER" id="PTHR48062:SF52">
    <property type="entry name" value="RECEPTOR-LIKE PROTEIN 8-RELATED"/>
    <property type="match status" value="1"/>
</dbReference>
<dbReference type="InterPro" id="IPR032675">
    <property type="entry name" value="LRR_dom_sf"/>
</dbReference>
<keyword evidence="3" id="KW-1003">Cell membrane</keyword>
<evidence type="ECO:0000256" key="3">
    <source>
        <dbReference type="ARBA" id="ARBA00022475"/>
    </source>
</evidence>
<evidence type="ECO:0000256" key="2">
    <source>
        <dbReference type="ARBA" id="ARBA00009592"/>
    </source>
</evidence>
<evidence type="ECO:0000256" key="9">
    <source>
        <dbReference type="ARBA" id="ARBA00023136"/>
    </source>
</evidence>
<sequence>MDDLSWRDGNDNPPRVPPPSHAVRKSYHSDDDSFSSEGDFSDEEADYSMNRSSNSHSNTAPLSLPMHHAMPGRHKNHENQSLHTNTTVSSDHSSSGGYSRGNDEKVYPAPAPFPRRQVSQRSMALGAVPEQPTPQGPDELIGLASRRHQQPDRPQEPLRASIGESPKRRLSRAELRNLPPPPPPAMPPPPIFAQSRSEPMGYASAAAAPPPLRQYQSDLVDPMKSVDHKGKFRHSGNMERAPPPQLRSTPTPPHIHDMHDHHMKRAKLRANAGRSSQGSGGPEEARVGAFAASNNVPELSQNKPPRMPAHVQDLHDQHMKRAKLRARASRSNPNDVGPEGVRSGAFSASTVSDDPSSHFEDMVSRYDDSSSSMSMSIGGGPITAASSNNPQRGLRKSRADAKSKHHGPRATHAGAVPHYQHTPMTLATATLQDSFSTLGGHSAGAAGMPALHRSGTTDSGIQRGLRRSHQELEAKRRARGSHVEEGATKNSTAPPKQVPWWLRDPADPLGANSGNMRQSSDEGNAVLVGSRDPSDSSLLERGYSGNQPMLSNPAPIDNSGLVVANPVAEDDEAYNFENAHQIDLEELELEEARREKMKRESCQKLACMFCCITLFIIVITLIILSATGSFSKDPPEIIEATPPPFKNATRPPTPSPTQAPTQYSVVLRAELNLPNATLDKIDANSASAQYSAFDWLESNRGLYDGLLPWQKQQLFALLTFYFDFSGPKWPKVVGKTWLEEKDVCRWYSAEYGAFDEDGGFLEFAKLNTNIQQATARNSCTFDGQFQALVMAQLPLEEEVPQIPAEISLLTHLSALSLPHNKVNRSLVDLLPPEIYEMEKLDYINFWNNFLSGPLPSGFGSLTKLDTIGLRDNQLTGSIPASWSKLTDMTDLDVANNRLTDSLPRFFSTLGSMTKLTSLNAFSNSFEGPLPPEIGLLTSLENLDLRRTAGLNGTIPSEIGLLTSLGRLNLYRNAVSLVKFQVKLVCLQAWKGSILRILNFLALTNQTATAADSGVNIGGNALSGSIPKEIGQLVGLQYLFLGGNTGVSGGGLPSEFGMLTSLVKLVVSGSSLRGSLPSELVLLTGLTALELSECALTGDIPSEIALMAGVKTLDLSANALVGSIPSEIGLMENLVGLMLHNNSLSGSIPKNLVGEDARLSLENNPQLSGVVPETVCALGQYNSTGDDKTGLSFDCVAGALCGCEWCRCDSLF</sequence>
<keyword evidence="6" id="KW-0732">Signal</keyword>
<keyword evidence="9 12" id="KW-0472">Membrane</keyword>
<keyword evidence="5 12" id="KW-0812">Transmembrane</keyword>
<feature type="compositionally biased region" description="Basic and acidic residues" evidence="11">
    <location>
        <begin position="355"/>
        <end position="368"/>
    </location>
</feature>
<proteinExistence type="inferred from homology"/>
<feature type="compositionally biased region" description="Basic and acidic residues" evidence="11">
    <location>
        <begin position="468"/>
        <end position="487"/>
    </location>
</feature>
<keyword evidence="8 12" id="KW-1133">Transmembrane helix</keyword>
<feature type="region of interest" description="Disordered" evidence="11">
    <location>
        <begin position="226"/>
        <end position="415"/>
    </location>
</feature>
<evidence type="ECO:0000256" key="6">
    <source>
        <dbReference type="ARBA" id="ARBA00022729"/>
    </source>
</evidence>
<evidence type="ECO:0000313" key="14">
    <source>
        <dbReference type="Proteomes" id="UP001153069"/>
    </source>
</evidence>
<feature type="compositionally biased region" description="Basic and acidic residues" evidence="11">
    <location>
        <begin position="165"/>
        <end position="175"/>
    </location>
</feature>
<name>A0A9N8F0I8_9STRA</name>
<feature type="compositionally biased region" description="Polar residues" evidence="11">
    <location>
        <begin position="512"/>
        <end position="522"/>
    </location>
</feature>